<evidence type="ECO:0000313" key="1">
    <source>
        <dbReference type="EMBL" id="PVD21618.1"/>
    </source>
</evidence>
<proteinExistence type="predicted"/>
<dbReference type="InterPro" id="IPR027417">
    <property type="entry name" value="P-loop_NTPase"/>
</dbReference>
<reference evidence="1 2" key="1">
    <citation type="submission" date="2018-04" db="EMBL/GenBank/DDBJ databases">
        <title>The genome of golden apple snail Pomacea canaliculata provides insight into stress tolerance and invasive adaptation.</title>
        <authorList>
            <person name="Liu C."/>
            <person name="Liu B."/>
            <person name="Ren Y."/>
            <person name="Zhang Y."/>
            <person name="Wang H."/>
            <person name="Li S."/>
            <person name="Jiang F."/>
            <person name="Yin L."/>
            <person name="Zhang G."/>
            <person name="Qian W."/>
            <person name="Fan W."/>
        </authorList>
    </citation>
    <scope>NUCLEOTIDE SEQUENCE [LARGE SCALE GENOMIC DNA]</scope>
    <source>
        <strain evidence="1">SZHN2017</strain>
        <tissue evidence="1">Muscle</tissue>
    </source>
</reference>
<dbReference type="AlphaFoldDB" id="A0A2T7NKC4"/>
<organism evidence="1 2">
    <name type="scientific">Pomacea canaliculata</name>
    <name type="common">Golden apple snail</name>
    <dbReference type="NCBI Taxonomy" id="400727"/>
    <lineage>
        <taxon>Eukaryota</taxon>
        <taxon>Metazoa</taxon>
        <taxon>Spiralia</taxon>
        <taxon>Lophotrochozoa</taxon>
        <taxon>Mollusca</taxon>
        <taxon>Gastropoda</taxon>
        <taxon>Caenogastropoda</taxon>
        <taxon>Architaenioglossa</taxon>
        <taxon>Ampullarioidea</taxon>
        <taxon>Ampullariidae</taxon>
        <taxon>Pomacea</taxon>
    </lineage>
</organism>
<sequence length="877" mass="99161">MSSTSEPESARQELENLQNYIVQTGDKMQGFLEWAAEHASRLYPDVGLKSYVVPPIFVHQHSSRYDHTTGADMMQHFQKSSPKGEKAHYYVTRAMDLLSNKLSQPLFIISGLEYDNMLKWVRAHPELTPHVPDDVEKRGDIDIMAIHPHHGLVFIQVKAVGDNPASHTDDNIKMRILQGGRQLRKDENVFRWVLQDWPEARDCRVTRVVALPNLSREEVTWPLSDLEPDSEESHDADGVLLMCKDDLPYQGPDVTAAETDVTQLLRWWETNVSHVNSPLPQKFMKDIVSRYVGLLSAVVVYTGNNIRREVRSKSEAADVCGMMFRRVLLNEQQKKILTQPCQRRYLSGPPGSGKTVLLTLRARQFVRQGGHVVVINMYRGAKGRSIGHFLAESVANFSVPVPADTKKFKGKGKFKKKKVDEKSDDSKATAIAQEITFDLSTRVHAVDVDISEHKFDKEIFLGEILRYVPNDVDSEDVMFIIDEIYVKDYWCYVLEALDTRFPRSVIWCAGLYSRNPPGFLQEDLFVVLRCPPSVQQVLHAVDWDSNRKTNYKLEPSDDGLFAAGLTPLSVRHGDHPQVTLTECSLCAEQLTFVLDDLLPRKVRCCRGLSWADVIMLVSIPRELYEPDSRGFLDTTRQDFDNYMAYLDTCPLCYSLYQPDGVSLPAAWVYTYQGLETKVVIYLPGDTPWKLDTLPQEIPAPGLCSEPRPSPKTFQPVTKEFLQKKDHVINCDDSALCPVHDSCDAESFGPEALSKLNFRAVNCAKHIADKGDTQQNNCFLKMSDVAQCAWVTNSVTCSPGNKEFKSDCCDWKCNKASIEAVAGLLEMSGRGSNPGLSEMKMSDFWWKVSDVQRLSNWDKSNLFVAASRCLSQLIMLIP</sequence>
<dbReference type="Proteomes" id="UP000245119">
    <property type="component" value="Linkage Group LG11"/>
</dbReference>
<dbReference type="EMBL" id="PZQS01000011">
    <property type="protein sequence ID" value="PVD21618.1"/>
    <property type="molecule type" value="Genomic_DNA"/>
</dbReference>
<name>A0A2T7NKC4_POMCA</name>
<gene>
    <name evidence="1" type="ORF">C0Q70_17417</name>
</gene>
<accession>A0A2T7NKC4</accession>
<protein>
    <submittedName>
        <fullName evidence="1">Uncharacterized protein</fullName>
    </submittedName>
</protein>
<comment type="caution">
    <text evidence="1">The sequence shown here is derived from an EMBL/GenBank/DDBJ whole genome shotgun (WGS) entry which is preliminary data.</text>
</comment>
<dbReference type="SUPFAM" id="SSF52540">
    <property type="entry name" value="P-loop containing nucleoside triphosphate hydrolases"/>
    <property type="match status" value="1"/>
</dbReference>
<dbReference type="OrthoDB" id="6143625at2759"/>
<evidence type="ECO:0000313" key="2">
    <source>
        <dbReference type="Proteomes" id="UP000245119"/>
    </source>
</evidence>
<keyword evidence="2" id="KW-1185">Reference proteome</keyword>
<dbReference type="Gene3D" id="3.40.50.300">
    <property type="entry name" value="P-loop containing nucleotide triphosphate hydrolases"/>
    <property type="match status" value="1"/>
</dbReference>